<proteinExistence type="predicted"/>
<organism evidence="1 2">
    <name type="scientific">Euplotes crassus</name>
    <dbReference type="NCBI Taxonomy" id="5936"/>
    <lineage>
        <taxon>Eukaryota</taxon>
        <taxon>Sar</taxon>
        <taxon>Alveolata</taxon>
        <taxon>Ciliophora</taxon>
        <taxon>Intramacronucleata</taxon>
        <taxon>Spirotrichea</taxon>
        <taxon>Hypotrichia</taxon>
        <taxon>Euplotida</taxon>
        <taxon>Euplotidae</taxon>
        <taxon>Moneuplotes</taxon>
    </lineage>
</organism>
<dbReference type="Proteomes" id="UP001295684">
    <property type="component" value="Unassembled WGS sequence"/>
</dbReference>
<protein>
    <submittedName>
        <fullName evidence="1">Uncharacterized protein</fullName>
    </submittedName>
</protein>
<name>A0AAD1X773_EUPCR</name>
<gene>
    <name evidence="1" type="ORF">ECRASSUSDP1_LOCUS1571</name>
</gene>
<sequence>MLLGFTNKSVGLPINNLRLAEGNICADSEKTSGFSDREFYELSERNSFPCTKEIAGEEVHPLYDLATFIREDRLFADNKISVVTNRLPFYSSEDGEKYFWSVFKNTDV</sequence>
<dbReference type="EMBL" id="CAMPGE010001479">
    <property type="protein sequence ID" value="CAI2360271.1"/>
    <property type="molecule type" value="Genomic_DNA"/>
</dbReference>
<accession>A0AAD1X773</accession>
<reference evidence="1" key="1">
    <citation type="submission" date="2023-07" db="EMBL/GenBank/DDBJ databases">
        <authorList>
            <consortium name="AG Swart"/>
            <person name="Singh M."/>
            <person name="Singh A."/>
            <person name="Seah K."/>
            <person name="Emmerich C."/>
        </authorList>
    </citation>
    <scope>NUCLEOTIDE SEQUENCE</scope>
    <source>
        <strain evidence="1">DP1</strain>
    </source>
</reference>
<keyword evidence="2" id="KW-1185">Reference proteome</keyword>
<evidence type="ECO:0000313" key="2">
    <source>
        <dbReference type="Proteomes" id="UP001295684"/>
    </source>
</evidence>
<evidence type="ECO:0000313" key="1">
    <source>
        <dbReference type="EMBL" id="CAI2360271.1"/>
    </source>
</evidence>
<dbReference type="AlphaFoldDB" id="A0AAD1X773"/>
<comment type="caution">
    <text evidence="1">The sequence shown here is derived from an EMBL/GenBank/DDBJ whole genome shotgun (WGS) entry which is preliminary data.</text>
</comment>